<dbReference type="Gene3D" id="3.40.50.300">
    <property type="entry name" value="P-loop containing nucleotide triphosphate hydrolases"/>
    <property type="match status" value="1"/>
</dbReference>
<organism evidence="6 7">
    <name type="scientific">Heterodermia speciosa</name>
    <dbReference type="NCBI Taxonomy" id="116794"/>
    <lineage>
        <taxon>Eukaryota</taxon>
        <taxon>Fungi</taxon>
        <taxon>Dikarya</taxon>
        <taxon>Ascomycota</taxon>
        <taxon>Pezizomycotina</taxon>
        <taxon>Lecanoromycetes</taxon>
        <taxon>OSLEUM clade</taxon>
        <taxon>Lecanoromycetidae</taxon>
        <taxon>Caliciales</taxon>
        <taxon>Physciaceae</taxon>
        <taxon>Heterodermia</taxon>
    </lineage>
</organism>
<feature type="compositionally biased region" description="Basic and acidic residues" evidence="4">
    <location>
        <begin position="454"/>
        <end position="469"/>
    </location>
</feature>
<gene>
    <name evidence="6" type="ORF">HETSPECPRED_003542</name>
</gene>
<dbReference type="Gene3D" id="1.10.8.60">
    <property type="match status" value="1"/>
</dbReference>
<dbReference type="FunFam" id="1.10.8.60:FF:000022">
    <property type="entry name" value="Fidgetin like 1"/>
    <property type="match status" value="1"/>
</dbReference>
<evidence type="ECO:0000313" key="6">
    <source>
        <dbReference type="EMBL" id="CAF9917621.1"/>
    </source>
</evidence>
<dbReference type="AlphaFoldDB" id="A0A8H3F1M7"/>
<feature type="compositionally biased region" description="Low complexity" evidence="4">
    <location>
        <begin position="96"/>
        <end position="110"/>
    </location>
</feature>
<dbReference type="FunFam" id="3.40.50.300:FF:000093">
    <property type="entry name" value="Fidgetin-like 1"/>
    <property type="match status" value="1"/>
</dbReference>
<feature type="compositionally biased region" description="Polar residues" evidence="4">
    <location>
        <begin position="247"/>
        <end position="268"/>
    </location>
</feature>
<feature type="compositionally biased region" description="Pro residues" evidence="4">
    <location>
        <begin position="140"/>
        <end position="151"/>
    </location>
</feature>
<dbReference type="PANTHER" id="PTHR23074:SF17">
    <property type="entry name" value="FIDGETIN-LIKE PROTEIN 1"/>
    <property type="match status" value="1"/>
</dbReference>
<feature type="domain" description="AAA+ ATPase" evidence="5">
    <location>
        <begin position="590"/>
        <end position="741"/>
    </location>
</feature>
<evidence type="ECO:0000256" key="1">
    <source>
        <dbReference type="ARBA" id="ARBA00006914"/>
    </source>
</evidence>
<evidence type="ECO:0000256" key="2">
    <source>
        <dbReference type="ARBA" id="ARBA00022741"/>
    </source>
</evidence>
<feature type="compositionally biased region" description="Polar residues" evidence="4">
    <location>
        <begin position="166"/>
        <end position="177"/>
    </location>
</feature>
<dbReference type="Pfam" id="PF09336">
    <property type="entry name" value="Vps4_C"/>
    <property type="match status" value="1"/>
</dbReference>
<keyword evidence="3" id="KW-0067">ATP-binding</keyword>
<feature type="compositionally biased region" description="Basic residues" evidence="4">
    <location>
        <begin position="487"/>
        <end position="496"/>
    </location>
</feature>
<reference evidence="6" key="1">
    <citation type="submission" date="2021-03" db="EMBL/GenBank/DDBJ databases">
        <authorList>
            <person name="Tagirdzhanova G."/>
        </authorList>
    </citation>
    <scope>NUCLEOTIDE SEQUENCE</scope>
</reference>
<accession>A0A8H3F1M7</accession>
<name>A0A8H3F1M7_9LECA</name>
<dbReference type="Pfam" id="PF00004">
    <property type="entry name" value="AAA"/>
    <property type="match status" value="1"/>
</dbReference>
<dbReference type="Proteomes" id="UP000664521">
    <property type="component" value="Unassembled WGS sequence"/>
</dbReference>
<keyword evidence="2" id="KW-0547">Nucleotide-binding</keyword>
<dbReference type="InterPro" id="IPR003960">
    <property type="entry name" value="ATPase_AAA_CS"/>
</dbReference>
<dbReference type="GO" id="GO:0016887">
    <property type="term" value="F:ATP hydrolysis activity"/>
    <property type="evidence" value="ECO:0007669"/>
    <property type="project" value="InterPro"/>
</dbReference>
<evidence type="ECO:0000256" key="3">
    <source>
        <dbReference type="ARBA" id="ARBA00022840"/>
    </source>
</evidence>
<protein>
    <recommendedName>
        <fullName evidence="5">AAA+ ATPase domain-containing protein</fullName>
    </recommendedName>
</protein>
<dbReference type="OrthoDB" id="10251136at2759"/>
<proteinExistence type="inferred from homology"/>
<dbReference type="Pfam" id="PF17862">
    <property type="entry name" value="AAA_lid_3"/>
    <property type="match status" value="1"/>
</dbReference>
<dbReference type="PROSITE" id="PS00674">
    <property type="entry name" value="AAA"/>
    <property type="match status" value="1"/>
</dbReference>
<dbReference type="CDD" id="cd19509">
    <property type="entry name" value="RecA-like_VPS4-like"/>
    <property type="match status" value="1"/>
</dbReference>
<dbReference type="InterPro" id="IPR041569">
    <property type="entry name" value="AAA_lid_3"/>
</dbReference>
<evidence type="ECO:0000313" key="7">
    <source>
        <dbReference type="Proteomes" id="UP000664521"/>
    </source>
</evidence>
<feature type="compositionally biased region" description="Polar residues" evidence="4">
    <location>
        <begin position="226"/>
        <end position="236"/>
    </location>
</feature>
<dbReference type="SMART" id="SM00382">
    <property type="entry name" value="AAA"/>
    <property type="match status" value="1"/>
</dbReference>
<comment type="similarity">
    <text evidence="1">Belongs to the AAA ATPase family.</text>
</comment>
<evidence type="ECO:0000256" key="4">
    <source>
        <dbReference type="SAM" id="MobiDB-lite"/>
    </source>
</evidence>
<dbReference type="InterPro" id="IPR003593">
    <property type="entry name" value="AAA+_ATPase"/>
</dbReference>
<keyword evidence="7" id="KW-1185">Reference proteome</keyword>
<dbReference type="SUPFAM" id="SSF52540">
    <property type="entry name" value="P-loop containing nucleoside triphosphate hydrolases"/>
    <property type="match status" value="1"/>
</dbReference>
<dbReference type="GO" id="GO:0005524">
    <property type="term" value="F:ATP binding"/>
    <property type="evidence" value="ECO:0007669"/>
    <property type="project" value="UniProtKB-KW"/>
</dbReference>
<feature type="region of interest" description="Disordered" evidence="4">
    <location>
        <begin position="86"/>
        <end position="517"/>
    </location>
</feature>
<dbReference type="InterPro" id="IPR015415">
    <property type="entry name" value="Spast_Vps4_C"/>
</dbReference>
<evidence type="ECO:0000259" key="5">
    <source>
        <dbReference type="SMART" id="SM00382"/>
    </source>
</evidence>
<dbReference type="InterPro" id="IPR003959">
    <property type="entry name" value="ATPase_AAA_core"/>
</dbReference>
<dbReference type="EMBL" id="CAJPDS010000020">
    <property type="protein sequence ID" value="CAF9917621.1"/>
    <property type="molecule type" value="Genomic_DNA"/>
</dbReference>
<dbReference type="InterPro" id="IPR050304">
    <property type="entry name" value="MT-severing_AAA_ATPase"/>
</dbReference>
<dbReference type="InterPro" id="IPR027417">
    <property type="entry name" value="P-loop_NTPase"/>
</dbReference>
<feature type="compositionally biased region" description="Basic and acidic residues" evidence="4">
    <location>
        <begin position="86"/>
        <end position="95"/>
    </location>
</feature>
<comment type="caution">
    <text evidence="6">The sequence shown here is derived from an EMBL/GenBank/DDBJ whole genome shotgun (WGS) entry which is preliminary data.</text>
</comment>
<dbReference type="PANTHER" id="PTHR23074">
    <property type="entry name" value="AAA DOMAIN-CONTAINING"/>
    <property type="match status" value="1"/>
</dbReference>
<sequence length="846" mass="92518">MGVYGRIAARNDEKQSSFCYAENNNEAEALRSWRSALDQIYYHNAYRVPANYKPKSETERALQDSLKDMELQCKERVDLLEALRKSRDEVKDSSRKLSSGGLLRGRPSPSAKSDLGTGQTAPGGSIGEGTVPAVNYPDLSRPPPPRLPPRPAILQKKSSEFPADRSYSSSQIPTSGSPLPYALPSLPVPSKHTSRTPSPEKKSRMLTTLRTKDRKRPSKSPRPSSGQVSYPPQASSKAAGLAWDSISKGSGQRLGQLSAGRNPSTATVDSLRRTSIEESYAAPHSESATSTDKEDPFSWVNDPVRLHAPFDPTASESLGPDGHRKAAILPGQDGIGESASHTPQAQANPGPLDPPTPPLHDQRANDSPDTSLQARSPPKPRPPVDYLSYRSEYPPAPPPSSKLMAQLNASANHRPSEGFRTASLPTRQRSPQRKNRPLASNGISRRPVPGPSPRKPENEGNIRHTKSSDSGDENTSSSREASVQIRRVPRKPRKKAPTQDSSTASSEKAKKDQESLASTAWEERVKYIRKHLPKGVDPEAAKQIFNEIVVQGDEVHWDDVAGLDIAKKALKEAVVYPFLRPDLFMGLREPARGMLLFGPPGTGKTMLARAVATESRSTFFAISASSLTSKWLGESEKLVRALFSLAKALAPSIIFVDEIDSLLSSRGGSSEHESTRRIKTEFLIQWSDLQKAAAGKAQTDKEKQEGDASRVLVLAATNLPWAIDEAARRRFVRRQYIPLPEPHVRIEQLKTLLGHQKHNLKPEDIEVLVQLTDGFSGSDITALAKDAAMGPLRSLGEALLSMSMDDIRPIGFVDFEASLINIRPSVSKQGLQEFEDWAKEFGERGG</sequence>